<dbReference type="AlphaFoldDB" id="A0A948T9N3"/>
<feature type="domain" description="DUF4143" evidence="2">
    <location>
        <begin position="241"/>
        <end position="396"/>
    </location>
</feature>
<evidence type="ECO:0000259" key="1">
    <source>
        <dbReference type="Pfam" id="PF13173"/>
    </source>
</evidence>
<dbReference type="InterPro" id="IPR041682">
    <property type="entry name" value="AAA_14"/>
</dbReference>
<keyword evidence="3" id="KW-0547">Nucleotide-binding</keyword>
<keyword evidence="3" id="KW-0067">ATP-binding</keyword>
<dbReference type="PANTHER" id="PTHR33295">
    <property type="entry name" value="ATPASE"/>
    <property type="match status" value="1"/>
</dbReference>
<dbReference type="Pfam" id="PF13635">
    <property type="entry name" value="DUF4143"/>
    <property type="match status" value="1"/>
</dbReference>
<protein>
    <submittedName>
        <fullName evidence="3">ATP-binding protein</fullName>
    </submittedName>
</protein>
<evidence type="ECO:0000313" key="3">
    <source>
        <dbReference type="EMBL" id="MBU3836930.1"/>
    </source>
</evidence>
<reference evidence="3" key="1">
    <citation type="journal article" date="2021" name="PeerJ">
        <title>Extensive microbial diversity within the chicken gut microbiome revealed by metagenomics and culture.</title>
        <authorList>
            <person name="Gilroy R."/>
            <person name="Ravi A."/>
            <person name="Getino M."/>
            <person name="Pursley I."/>
            <person name="Horton D.L."/>
            <person name="Alikhan N.F."/>
            <person name="Baker D."/>
            <person name="Gharbi K."/>
            <person name="Hall N."/>
            <person name="Watson M."/>
            <person name="Adriaenssens E.M."/>
            <person name="Foster-Nyarko E."/>
            <person name="Jarju S."/>
            <person name="Secka A."/>
            <person name="Antonio M."/>
            <person name="Oren A."/>
            <person name="Chaudhuri R.R."/>
            <person name="La Ragione R."/>
            <person name="Hildebrand F."/>
            <person name="Pallen M.J."/>
        </authorList>
    </citation>
    <scope>NUCLEOTIDE SEQUENCE</scope>
    <source>
        <strain evidence="3">G4-2901</strain>
    </source>
</reference>
<dbReference type="GO" id="GO:0005524">
    <property type="term" value="F:ATP binding"/>
    <property type="evidence" value="ECO:0007669"/>
    <property type="project" value="UniProtKB-KW"/>
</dbReference>
<name>A0A948T9N3_9BACT</name>
<dbReference type="PANTHER" id="PTHR33295:SF18">
    <property type="entry name" value="AAA+ ATPASE DOMAIN-CONTAINING PROTEIN"/>
    <property type="match status" value="1"/>
</dbReference>
<sequence length="465" mass="53887">MVLDNPWWESGKVDEDFTKFPRRAYLDDFYELMTDLSVRRAVILMGPRRVGKTVMIYHSIDRLISSGINPKKIIYVSVDTPIYNNISLDDFFSLARKALKDEKNFEGFYVFFDEIQYLKNWKVHLKSMVDTYRSSRFVASGSAAAALKMKSIESGAGRFSDFLLPPLTFYEYIKFKGLDSLIVENKNEISPYDTINIDTLNQHFIEYINFGGYPEVVFSETIRRNPGQYIKNDIIDKVLLRDLPSLYGISDIQELNKLFVHIAFRSGNEFSYESLSTEAGIKKETIKRYLEYLEAAFLIKVVNRIDQNAKRMQRVTSFKIYLTNPSLRCALFTPIKEDDEFIGSMVETAVFSQWIQGGKTDFFYANWAKGRTKGGVDIVWVDMATQKAISVAEIKWTDRFADNPTELKSLHTFLSFNHSVRKIFVTSKTRFGKYDTPEGKILFIPVAIYSYWISNFLYHSKKSNI</sequence>
<reference evidence="3" key="2">
    <citation type="submission" date="2021-04" db="EMBL/GenBank/DDBJ databases">
        <authorList>
            <person name="Gilroy R."/>
        </authorList>
    </citation>
    <scope>NUCLEOTIDE SEQUENCE</scope>
    <source>
        <strain evidence="3">G4-2901</strain>
    </source>
</reference>
<dbReference type="Pfam" id="PF13173">
    <property type="entry name" value="AAA_14"/>
    <property type="match status" value="1"/>
</dbReference>
<evidence type="ECO:0000313" key="4">
    <source>
        <dbReference type="Proteomes" id="UP000783796"/>
    </source>
</evidence>
<organism evidence="3 4">
    <name type="scientific">Candidatus Phocaeicola faecigallinarum</name>
    <dbReference type="NCBI Taxonomy" id="2838732"/>
    <lineage>
        <taxon>Bacteria</taxon>
        <taxon>Pseudomonadati</taxon>
        <taxon>Bacteroidota</taxon>
        <taxon>Bacteroidia</taxon>
        <taxon>Bacteroidales</taxon>
        <taxon>Bacteroidaceae</taxon>
        <taxon>Phocaeicola</taxon>
    </lineage>
</organism>
<accession>A0A948T9N3</accession>
<dbReference type="Gene3D" id="3.40.50.300">
    <property type="entry name" value="P-loop containing nucleotide triphosphate hydrolases"/>
    <property type="match status" value="1"/>
</dbReference>
<dbReference type="SUPFAM" id="SSF52540">
    <property type="entry name" value="P-loop containing nucleoside triphosphate hydrolases"/>
    <property type="match status" value="1"/>
</dbReference>
<dbReference type="Proteomes" id="UP000783796">
    <property type="component" value="Unassembled WGS sequence"/>
</dbReference>
<feature type="domain" description="AAA" evidence="1">
    <location>
        <begin position="39"/>
        <end position="172"/>
    </location>
</feature>
<proteinExistence type="predicted"/>
<gene>
    <name evidence="3" type="ORF">H9777_01105</name>
</gene>
<evidence type="ECO:0000259" key="2">
    <source>
        <dbReference type="Pfam" id="PF13635"/>
    </source>
</evidence>
<comment type="caution">
    <text evidence="3">The sequence shown here is derived from an EMBL/GenBank/DDBJ whole genome shotgun (WGS) entry which is preliminary data.</text>
</comment>
<dbReference type="InterPro" id="IPR025420">
    <property type="entry name" value="DUF4143"/>
</dbReference>
<dbReference type="EMBL" id="JAHLFW010000008">
    <property type="protein sequence ID" value="MBU3836930.1"/>
    <property type="molecule type" value="Genomic_DNA"/>
</dbReference>
<dbReference type="InterPro" id="IPR027417">
    <property type="entry name" value="P-loop_NTPase"/>
</dbReference>